<dbReference type="EMBL" id="GBRH01276346">
    <property type="protein sequence ID" value="JAD21549.1"/>
    <property type="molecule type" value="Transcribed_RNA"/>
</dbReference>
<reference evidence="1" key="1">
    <citation type="submission" date="2014-09" db="EMBL/GenBank/DDBJ databases">
        <authorList>
            <person name="Magalhaes I.L.F."/>
            <person name="Oliveira U."/>
            <person name="Santos F.R."/>
            <person name="Vidigal T.H.D.A."/>
            <person name="Brescovit A.D."/>
            <person name="Santos A.J."/>
        </authorList>
    </citation>
    <scope>NUCLEOTIDE SEQUENCE</scope>
    <source>
        <tissue evidence="1">Shoot tissue taken approximately 20 cm above the soil surface</tissue>
    </source>
</reference>
<name>A0A0A8Y681_ARUDO</name>
<sequence length="21" mass="2317">MMFAPIGCVCVQVTIFVSSFH</sequence>
<protein>
    <submittedName>
        <fullName evidence="1">Uncharacterized protein</fullName>
    </submittedName>
</protein>
<accession>A0A0A8Y681</accession>
<dbReference type="AlphaFoldDB" id="A0A0A8Y681"/>
<proteinExistence type="predicted"/>
<reference evidence="1" key="2">
    <citation type="journal article" date="2015" name="Data Brief">
        <title>Shoot transcriptome of the giant reed, Arundo donax.</title>
        <authorList>
            <person name="Barrero R.A."/>
            <person name="Guerrero F.D."/>
            <person name="Moolhuijzen P."/>
            <person name="Goolsby J.A."/>
            <person name="Tidwell J."/>
            <person name="Bellgard S.E."/>
            <person name="Bellgard M.I."/>
        </authorList>
    </citation>
    <scope>NUCLEOTIDE SEQUENCE</scope>
    <source>
        <tissue evidence="1">Shoot tissue taken approximately 20 cm above the soil surface</tissue>
    </source>
</reference>
<evidence type="ECO:0000313" key="1">
    <source>
        <dbReference type="EMBL" id="JAD21549.1"/>
    </source>
</evidence>
<organism evidence="1">
    <name type="scientific">Arundo donax</name>
    <name type="common">Giant reed</name>
    <name type="synonym">Donax arundinaceus</name>
    <dbReference type="NCBI Taxonomy" id="35708"/>
    <lineage>
        <taxon>Eukaryota</taxon>
        <taxon>Viridiplantae</taxon>
        <taxon>Streptophyta</taxon>
        <taxon>Embryophyta</taxon>
        <taxon>Tracheophyta</taxon>
        <taxon>Spermatophyta</taxon>
        <taxon>Magnoliopsida</taxon>
        <taxon>Liliopsida</taxon>
        <taxon>Poales</taxon>
        <taxon>Poaceae</taxon>
        <taxon>PACMAD clade</taxon>
        <taxon>Arundinoideae</taxon>
        <taxon>Arundineae</taxon>
        <taxon>Arundo</taxon>
    </lineage>
</organism>